<proteinExistence type="predicted"/>
<keyword evidence="1" id="KW-0472">Membrane</keyword>
<evidence type="ECO:0000313" key="2">
    <source>
        <dbReference type="EMBL" id="QHC49916.1"/>
    </source>
</evidence>
<keyword evidence="1" id="KW-0812">Transmembrane</keyword>
<dbReference type="EMBL" id="CP035042">
    <property type="protein sequence ID" value="QHC49916.1"/>
    <property type="molecule type" value="Genomic_DNA"/>
</dbReference>
<accession>A0A6I6SMY9</accession>
<dbReference type="OrthoDB" id="6205959at2"/>
<dbReference type="RefSeq" id="WP_159551647.1">
    <property type="nucleotide sequence ID" value="NZ_CP035042.1"/>
</dbReference>
<evidence type="ECO:0000256" key="1">
    <source>
        <dbReference type="SAM" id="Phobius"/>
    </source>
</evidence>
<dbReference type="Proteomes" id="UP000464013">
    <property type="component" value="Chromosome"/>
</dbReference>
<feature type="transmembrane region" description="Helical" evidence="1">
    <location>
        <begin position="193"/>
        <end position="211"/>
    </location>
</feature>
<dbReference type="AlphaFoldDB" id="A0A6I6SMY9"/>
<dbReference type="KEGG" id="htx:EKK97_10260"/>
<organism evidence="2 3">
    <name type="scientific">Billgrantia tianxiuensis</name>
    <dbReference type="NCBI Taxonomy" id="2497861"/>
    <lineage>
        <taxon>Bacteria</taxon>
        <taxon>Pseudomonadati</taxon>
        <taxon>Pseudomonadota</taxon>
        <taxon>Gammaproteobacteria</taxon>
        <taxon>Oceanospirillales</taxon>
        <taxon>Halomonadaceae</taxon>
        <taxon>Billgrantia</taxon>
    </lineage>
</organism>
<gene>
    <name evidence="2" type="ORF">EKK97_10260</name>
</gene>
<feature type="transmembrane region" description="Helical" evidence="1">
    <location>
        <begin position="63"/>
        <end position="83"/>
    </location>
</feature>
<name>A0A6I6SMY9_9GAMM</name>
<sequence length="261" mass="30293">MIKTCGGKTIYLDNDFSEKGRAGISGALNFCWILFAPFLMVPIQLVFKDFLAGHFFLNMSLSWWLFYVMVIICIGCVLFLRIAFFKIRHPMAYHWGQMVFGCFRVFYISSILWLVLSSVGWWAYIVVGVLWAFSEVTNRYEVRRIGNEEIYRVFRKRFKIHPEGYVLYDPLVNIKNFLSSTDRPEWVAWRDRFENFGAVMIMLAGPVLFIRSHQYGDNFEPRFLILAAVALALAMATRSMTTDVIIAQRALKLKQQEGLAG</sequence>
<feature type="transmembrane region" description="Helical" evidence="1">
    <location>
        <begin position="223"/>
        <end position="246"/>
    </location>
</feature>
<reference evidence="2 3" key="1">
    <citation type="submission" date="2019-01" db="EMBL/GenBank/DDBJ databases">
        <title>Complete genome of a denitifying bacterium Halomons sp. BC-M4-5.</title>
        <authorList>
            <person name="Wang L."/>
            <person name="Shao Z."/>
        </authorList>
    </citation>
    <scope>NUCLEOTIDE SEQUENCE [LARGE SCALE GENOMIC DNA]</scope>
    <source>
        <strain evidence="2 3">BC-M4-5</strain>
    </source>
</reference>
<keyword evidence="3" id="KW-1185">Reference proteome</keyword>
<evidence type="ECO:0000313" key="3">
    <source>
        <dbReference type="Proteomes" id="UP000464013"/>
    </source>
</evidence>
<protein>
    <submittedName>
        <fullName evidence="2">Uncharacterized protein</fullName>
    </submittedName>
</protein>
<keyword evidence="1" id="KW-1133">Transmembrane helix</keyword>
<feature type="transmembrane region" description="Helical" evidence="1">
    <location>
        <begin position="21"/>
        <end position="43"/>
    </location>
</feature>